<dbReference type="EMBL" id="BTRK01000002">
    <property type="protein sequence ID" value="GMR34766.1"/>
    <property type="molecule type" value="Genomic_DNA"/>
</dbReference>
<dbReference type="AlphaFoldDB" id="A0AAN4Z978"/>
<accession>A0AAN4Z978</accession>
<feature type="non-terminal residue" evidence="1">
    <location>
        <position position="1"/>
    </location>
</feature>
<feature type="non-terminal residue" evidence="1">
    <location>
        <position position="85"/>
    </location>
</feature>
<protein>
    <submittedName>
        <fullName evidence="1">Uncharacterized protein</fullName>
    </submittedName>
</protein>
<sequence length="85" mass="9659">LELLDLVQISCSVEDDSRVRGSRKDGLSWLDGLLVELLIVETPYGDRHDRIAQQLCDAEDLGEIRHHLLLQTQSGVHWQTEDGDH</sequence>
<evidence type="ECO:0000313" key="1">
    <source>
        <dbReference type="EMBL" id="GMR34766.1"/>
    </source>
</evidence>
<gene>
    <name evidence="1" type="ORF">PMAYCL1PPCAC_04961</name>
</gene>
<name>A0AAN4Z978_9BILA</name>
<organism evidence="1 2">
    <name type="scientific">Pristionchus mayeri</name>
    <dbReference type="NCBI Taxonomy" id="1317129"/>
    <lineage>
        <taxon>Eukaryota</taxon>
        <taxon>Metazoa</taxon>
        <taxon>Ecdysozoa</taxon>
        <taxon>Nematoda</taxon>
        <taxon>Chromadorea</taxon>
        <taxon>Rhabditida</taxon>
        <taxon>Rhabditina</taxon>
        <taxon>Diplogasteromorpha</taxon>
        <taxon>Diplogasteroidea</taxon>
        <taxon>Neodiplogasteridae</taxon>
        <taxon>Pristionchus</taxon>
    </lineage>
</organism>
<dbReference type="Proteomes" id="UP001328107">
    <property type="component" value="Unassembled WGS sequence"/>
</dbReference>
<evidence type="ECO:0000313" key="2">
    <source>
        <dbReference type="Proteomes" id="UP001328107"/>
    </source>
</evidence>
<comment type="caution">
    <text evidence="1">The sequence shown here is derived from an EMBL/GenBank/DDBJ whole genome shotgun (WGS) entry which is preliminary data.</text>
</comment>
<proteinExistence type="predicted"/>
<reference evidence="2" key="1">
    <citation type="submission" date="2022-10" db="EMBL/GenBank/DDBJ databases">
        <title>Genome assembly of Pristionchus species.</title>
        <authorList>
            <person name="Yoshida K."/>
            <person name="Sommer R.J."/>
        </authorList>
    </citation>
    <scope>NUCLEOTIDE SEQUENCE [LARGE SCALE GENOMIC DNA]</scope>
    <source>
        <strain evidence="2">RS5460</strain>
    </source>
</reference>
<keyword evidence="2" id="KW-1185">Reference proteome</keyword>